<evidence type="ECO:0000313" key="1">
    <source>
        <dbReference type="EMBL" id="KAK8219768.1"/>
    </source>
</evidence>
<protein>
    <submittedName>
        <fullName evidence="1">Hexadecenal dehydrogenase</fullName>
    </submittedName>
</protein>
<comment type="caution">
    <text evidence="1">The sequence shown here is derived from an EMBL/GenBank/DDBJ whole genome shotgun (WGS) entry which is preliminary data.</text>
</comment>
<keyword evidence="2" id="KW-1185">Reference proteome</keyword>
<evidence type="ECO:0000313" key="2">
    <source>
        <dbReference type="Proteomes" id="UP001320706"/>
    </source>
</evidence>
<reference evidence="1" key="1">
    <citation type="submission" date="2024-02" db="EMBL/GenBank/DDBJ databases">
        <title>Metagenome Assembled Genome of Zalaria obscura JY119.</title>
        <authorList>
            <person name="Vighnesh L."/>
            <person name="Jagadeeshwari U."/>
            <person name="Venkata Ramana C."/>
            <person name="Sasikala C."/>
        </authorList>
    </citation>
    <scope>NUCLEOTIDE SEQUENCE</scope>
    <source>
        <strain evidence="1">JY119</strain>
    </source>
</reference>
<sequence length="529" mass="58560">MSSPALPELAHTPVGHIPVIHSTLVRSFAAHLTRPLSFRLTQLRKLYWAIKDHEKELLEACKRDLGKPYYETYLTEINWCLNDIIFVCKNLESWAREEKAKDIPLMHAVTRPKIRKEPLGAVLVIGAFNFPYQLSLGPLVGAIAAGCTAVLKPSENAPYAAAMMQRIIAERLDSSAYTVVQGAIPETTALLDCKWDKIFYTGSATVGTIISKKAAETLTPVTLELGGRNPAIVTRNADMRLAARRLLWTKHMNAGQICVSQNYILIDKEVLPTFLEQLKVAIKDFYPNGVRESEDYGRIVNEKQWQRIKKMLDSTSGKILIGGTMDAETKYLEPTVVEVTDPNDSLLTEESFGPLIPVVPVSDLDEAIRLANTIHATPLGIYPFGSKAEVSKILDSTRSGGASINDGFYHASISTLEFGGVGDSGSGSYRGKASFDAFTHRRVVTSTPGWVEGLLSIRYPPYKGKMEKVKKMSEMKPDFDREGRVVKPGWLVWAFLLGGNGFVQGLGRWAVILAVVFGYRGLRERQSKL</sequence>
<dbReference type="Proteomes" id="UP001320706">
    <property type="component" value="Unassembled WGS sequence"/>
</dbReference>
<accession>A0ACC3SQY4</accession>
<proteinExistence type="predicted"/>
<organism evidence="1 2">
    <name type="scientific">Zalaria obscura</name>
    <dbReference type="NCBI Taxonomy" id="2024903"/>
    <lineage>
        <taxon>Eukaryota</taxon>
        <taxon>Fungi</taxon>
        <taxon>Dikarya</taxon>
        <taxon>Ascomycota</taxon>
        <taxon>Pezizomycotina</taxon>
        <taxon>Dothideomycetes</taxon>
        <taxon>Dothideomycetidae</taxon>
        <taxon>Dothideales</taxon>
        <taxon>Zalariaceae</taxon>
        <taxon>Zalaria</taxon>
    </lineage>
</organism>
<dbReference type="EMBL" id="JAMKPW020000003">
    <property type="protein sequence ID" value="KAK8219768.1"/>
    <property type="molecule type" value="Genomic_DNA"/>
</dbReference>
<gene>
    <name evidence="1" type="primary">HFD1</name>
    <name evidence="1" type="ORF">M8818_000742</name>
</gene>
<name>A0ACC3SQY4_9PEZI</name>